<dbReference type="Proteomes" id="UP001153069">
    <property type="component" value="Unassembled WGS sequence"/>
</dbReference>
<evidence type="ECO:0000313" key="3">
    <source>
        <dbReference type="Proteomes" id="UP001153069"/>
    </source>
</evidence>
<evidence type="ECO:0000256" key="1">
    <source>
        <dbReference type="SAM" id="SignalP"/>
    </source>
</evidence>
<evidence type="ECO:0000313" key="2">
    <source>
        <dbReference type="EMBL" id="CAB9512312.1"/>
    </source>
</evidence>
<dbReference type="InterPro" id="IPR008979">
    <property type="entry name" value="Galactose-bd-like_sf"/>
</dbReference>
<keyword evidence="3" id="KW-1185">Reference proteome</keyword>
<protein>
    <submittedName>
        <fullName evidence="2">Hemolysin-type calcium-binding</fullName>
    </submittedName>
</protein>
<feature type="chain" id="PRO_5040400799" evidence="1">
    <location>
        <begin position="19"/>
        <end position="556"/>
    </location>
</feature>
<organism evidence="2 3">
    <name type="scientific">Seminavis robusta</name>
    <dbReference type="NCBI Taxonomy" id="568900"/>
    <lineage>
        <taxon>Eukaryota</taxon>
        <taxon>Sar</taxon>
        <taxon>Stramenopiles</taxon>
        <taxon>Ochrophyta</taxon>
        <taxon>Bacillariophyta</taxon>
        <taxon>Bacillariophyceae</taxon>
        <taxon>Bacillariophycidae</taxon>
        <taxon>Naviculales</taxon>
        <taxon>Naviculaceae</taxon>
        <taxon>Seminavis</taxon>
    </lineage>
</organism>
<reference evidence="2" key="1">
    <citation type="submission" date="2020-06" db="EMBL/GenBank/DDBJ databases">
        <authorList>
            <consortium name="Plant Systems Biology data submission"/>
        </authorList>
    </citation>
    <scope>NUCLEOTIDE SEQUENCE</scope>
    <source>
        <strain evidence="2">D6</strain>
    </source>
</reference>
<keyword evidence="1" id="KW-0732">Signal</keyword>
<sequence length="556" mass="59695">MTMSLLSILCVLLAAASAETTESRALRVSSSGAVYRPLTLRGDAMSRSLQGGVQLSSKVPLNLTQAAIYLGNGLNGSSASLVDGVVALQSDTLAGAQAVCAYDVDLSFVIDMGAIYRVSDITVWHNWQGAPRRHCAQKIELSTDGFVDSSVTVFETGPTGYGPLETSQGNQIALDTPVHARYIRHQAGRSNVSQQVSFNEIEVTVQPNDFDWGLAAGAPLVSVQRGNATNENNIRFNFTVGDSRPVYKQFKTTLLAADCTSTVPADERALAISFDDSAAMELFVTVAIDESELATSPFWTSPSGSSGTGIIGFCLLVEYCLTHPNTEQHVATMSFLQTAVALSVNLEASFAIQGIRTQLDSHDVWTNVDYNYNVQARLCSSDGSDVEPTTNFTQGSTVSLCISTAADVPGYVSVSHIEELVMKQQGGSVMVTLIYNSEDTFLTLTTCTDGECRVEIQLPTVFFVTDPLRNLEVSGVAILELGEDESGNGTRRRVRQQRTEDQTLPETSTGFTAKVYISYGDEEEEFVAGAESGCSVLSSSTIVMIWTGIVALLCLR</sequence>
<dbReference type="AlphaFoldDB" id="A0A9N8E0L0"/>
<dbReference type="EMBL" id="CAICTM010000528">
    <property type="protein sequence ID" value="CAB9512312.1"/>
    <property type="molecule type" value="Genomic_DNA"/>
</dbReference>
<dbReference type="Gene3D" id="2.60.120.260">
    <property type="entry name" value="Galactose-binding domain-like"/>
    <property type="match status" value="1"/>
</dbReference>
<comment type="caution">
    <text evidence="2">The sequence shown here is derived from an EMBL/GenBank/DDBJ whole genome shotgun (WGS) entry which is preliminary data.</text>
</comment>
<dbReference type="SUPFAM" id="SSF49785">
    <property type="entry name" value="Galactose-binding domain-like"/>
    <property type="match status" value="1"/>
</dbReference>
<gene>
    <name evidence="2" type="ORF">SEMRO_529_G160970.1</name>
</gene>
<feature type="signal peptide" evidence="1">
    <location>
        <begin position="1"/>
        <end position="18"/>
    </location>
</feature>
<name>A0A9N8E0L0_9STRA</name>
<accession>A0A9N8E0L0</accession>
<proteinExistence type="predicted"/>